<dbReference type="EMBL" id="KN782438">
    <property type="protein sequence ID" value="KIH43836.1"/>
    <property type="molecule type" value="Genomic_DNA"/>
</dbReference>
<dbReference type="Pfam" id="PF00188">
    <property type="entry name" value="CAP"/>
    <property type="match status" value="1"/>
</dbReference>
<organism evidence="2 3">
    <name type="scientific">Ancylostoma duodenale</name>
    <dbReference type="NCBI Taxonomy" id="51022"/>
    <lineage>
        <taxon>Eukaryota</taxon>
        <taxon>Metazoa</taxon>
        <taxon>Ecdysozoa</taxon>
        <taxon>Nematoda</taxon>
        <taxon>Chromadorea</taxon>
        <taxon>Rhabditida</taxon>
        <taxon>Rhabditina</taxon>
        <taxon>Rhabditomorpha</taxon>
        <taxon>Strongyloidea</taxon>
        <taxon>Ancylostomatidae</taxon>
        <taxon>Ancylostomatinae</taxon>
        <taxon>Ancylostoma</taxon>
    </lineage>
</organism>
<dbReference type="Gene3D" id="3.40.33.10">
    <property type="entry name" value="CAP"/>
    <property type="match status" value="1"/>
</dbReference>
<feature type="non-terminal residue" evidence="2">
    <location>
        <position position="119"/>
    </location>
</feature>
<sequence>MVTFMTLMVWDCNLEAVGHEELSKCEKLPDSGIVIGKIGREFRDGIISTKKNIDLEKETKKLLNAWYDEVKKNNISSDLPYKPAYHNFSAIVRDDSKGIGCTYTTACADGTKFVCVYDS</sequence>
<dbReference type="InterPro" id="IPR035940">
    <property type="entry name" value="CAP_sf"/>
</dbReference>
<dbReference type="CDD" id="cd05380">
    <property type="entry name" value="CAP_euk"/>
    <property type="match status" value="1"/>
</dbReference>
<evidence type="ECO:0000259" key="1">
    <source>
        <dbReference type="Pfam" id="PF00188"/>
    </source>
</evidence>
<protein>
    <recommendedName>
        <fullName evidence="1">SCP domain-containing protein</fullName>
    </recommendedName>
</protein>
<dbReference type="AlphaFoldDB" id="A0A0C2FFU8"/>
<gene>
    <name evidence="2" type="ORF">ANCDUO_26152</name>
</gene>
<evidence type="ECO:0000313" key="3">
    <source>
        <dbReference type="Proteomes" id="UP000054047"/>
    </source>
</evidence>
<reference evidence="2 3" key="1">
    <citation type="submission" date="2013-12" db="EMBL/GenBank/DDBJ databases">
        <title>Draft genome of the parsitic nematode Ancylostoma duodenale.</title>
        <authorList>
            <person name="Mitreva M."/>
        </authorList>
    </citation>
    <scope>NUCLEOTIDE SEQUENCE [LARGE SCALE GENOMIC DNA]</scope>
    <source>
        <strain evidence="2 3">Zhejiang</strain>
    </source>
</reference>
<feature type="domain" description="SCP" evidence="1">
    <location>
        <begin position="5"/>
        <end position="117"/>
    </location>
</feature>
<accession>A0A0C2FFU8</accession>
<evidence type="ECO:0000313" key="2">
    <source>
        <dbReference type="EMBL" id="KIH43836.1"/>
    </source>
</evidence>
<proteinExistence type="predicted"/>
<dbReference type="Proteomes" id="UP000054047">
    <property type="component" value="Unassembled WGS sequence"/>
</dbReference>
<name>A0A0C2FFU8_9BILA</name>
<dbReference type="InterPro" id="IPR014044">
    <property type="entry name" value="CAP_dom"/>
</dbReference>
<dbReference type="SUPFAM" id="SSF55797">
    <property type="entry name" value="PR-1-like"/>
    <property type="match status" value="1"/>
</dbReference>
<dbReference type="OrthoDB" id="414826at2759"/>
<keyword evidence="3" id="KW-1185">Reference proteome</keyword>